<dbReference type="RefSeq" id="WP_378063239.1">
    <property type="nucleotide sequence ID" value="NZ_JBHSXS010000005.1"/>
</dbReference>
<organism evidence="2 3">
    <name type="scientific">Actinomadura yumaensis</name>
    <dbReference type="NCBI Taxonomy" id="111807"/>
    <lineage>
        <taxon>Bacteria</taxon>
        <taxon>Bacillati</taxon>
        <taxon>Actinomycetota</taxon>
        <taxon>Actinomycetes</taxon>
        <taxon>Streptosporangiales</taxon>
        <taxon>Thermomonosporaceae</taxon>
        <taxon>Actinomadura</taxon>
    </lineage>
</organism>
<sequence>MIRLATTLAALGAAAGIAFFGAGAASAAEPQSHARGGGGDQSCVDNDQNGLIQIPLNLLNFVECNQGGGHGHGH</sequence>
<dbReference type="EMBL" id="JBHSXS010000005">
    <property type="protein sequence ID" value="MFC6880616.1"/>
    <property type="molecule type" value="Genomic_DNA"/>
</dbReference>
<evidence type="ECO:0000313" key="2">
    <source>
        <dbReference type="EMBL" id="MFC6880616.1"/>
    </source>
</evidence>
<accession>A0ABW2CI89</accession>
<keyword evidence="1" id="KW-0732">Signal</keyword>
<dbReference type="Proteomes" id="UP001596380">
    <property type="component" value="Unassembled WGS sequence"/>
</dbReference>
<evidence type="ECO:0008006" key="4">
    <source>
        <dbReference type="Google" id="ProtNLM"/>
    </source>
</evidence>
<protein>
    <recommendedName>
        <fullName evidence="4">DUF320 domain-containing protein</fullName>
    </recommendedName>
</protein>
<proteinExistence type="predicted"/>
<name>A0ABW2CI89_9ACTN</name>
<feature type="chain" id="PRO_5046242966" description="DUF320 domain-containing protein" evidence="1">
    <location>
        <begin position="28"/>
        <end position="74"/>
    </location>
</feature>
<gene>
    <name evidence="2" type="ORF">ACFQKB_12670</name>
</gene>
<comment type="caution">
    <text evidence="2">The sequence shown here is derived from an EMBL/GenBank/DDBJ whole genome shotgun (WGS) entry which is preliminary data.</text>
</comment>
<evidence type="ECO:0000313" key="3">
    <source>
        <dbReference type="Proteomes" id="UP001596380"/>
    </source>
</evidence>
<feature type="signal peptide" evidence="1">
    <location>
        <begin position="1"/>
        <end position="27"/>
    </location>
</feature>
<keyword evidence="3" id="KW-1185">Reference proteome</keyword>
<evidence type="ECO:0000256" key="1">
    <source>
        <dbReference type="SAM" id="SignalP"/>
    </source>
</evidence>
<reference evidence="3" key="1">
    <citation type="journal article" date="2019" name="Int. J. Syst. Evol. Microbiol.">
        <title>The Global Catalogue of Microorganisms (GCM) 10K type strain sequencing project: providing services to taxonomists for standard genome sequencing and annotation.</title>
        <authorList>
            <consortium name="The Broad Institute Genomics Platform"/>
            <consortium name="The Broad Institute Genome Sequencing Center for Infectious Disease"/>
            <person name="Wu L."/>
            <person name="Ma J."/>
        </authorList>
    </citation>
    <scope>NUCLEOTIDE SEQUENCE [LARGE SCALE GENOMIC DNA]</scope>
    <source>
        <strain evidence="3">JCM 3369</strain>
    </source>
</reference>